<accession>A0AA39Q6Y1</accession>
<feature type="domain" description="Fungal-type protein kinase" evidence="1">
    <location>
        <begin position="14"/>
        <end position="80"/>
    </location>
</feature>
<keyword evidence="3" id="KW-1185">Reference proteome</keyword>
<dbReference type="SUPFAM" id="SSF56112">
    <property type="entry name" value="Protein kinase-like (PK-like)"/>
    <property type="match status" value="1"/>
</dbReference>
<protein>
    <recommendedName>
        <fullName evidence="1">Fungal-type protein kinase domain-containing protein</fullName>
    </recommendedName>
</protein>
<name>A0AA39Q6Y1_9AGAR</name>
<proteinExistence type="predicted"/>
<evidence type="ECO:0000313" key="2">
    <source>
        <dbReference type="EMBL" id="KAK0497403.1"/>
    </source>
</evidence>
<dbReference type="InterPro" id="IPR040976">
    <property type="entry name" value="Pkinase_fungal"/>
</dbReference>
<feature type="non-terminal residue" evidence="2">
    <location>
        <position position="1"/>
    </location>
</feature>
<dbReference type="EMBL" id="JAUEPU010000013">
    <property type="protein sequence ID" value="KAK0497403.1"/>
    <property type="molecule type" value="Genomic_DNA"/>
</dbReference>
<dbReference type="AlphaFoldDB" id="A0AA39Q6Y1"/>
<dbReference type="InterPro" id="IPR011009">
    <property type="entry name" value="Kinase-like_dom_sf"/>
</dbReference>
<comment type="caution">
    <text evidence="2">The sequence shown here is derived from an EMBL/GenBank/DDBJ whole genome shotgun (WGS) entry which is preliminary data.</text>
</comment>
<reference evidence="2" key="1">
    <citation type="submission" date="2023-06" db="EMBL/GenBank/DDBJ databases">
        <authorList>
            <consortium name="Lawrence Berkeley National Laboratory"/>
            <person name="Ahrendt S."/>
            <person name="Sahu N."/>
            <person name="Indic B."/>
            <person name="Wong-Bajracharya J."/>
            <person name="Merenyi Z."/>
            <person name="Ke H.-M."/>
            <person name="Monk M."/>
            <person name="Kocsube S."/>
            <person name="Drula E."/>
            <person name="Lipzen A."/>
            <person name="Balint B."/>
            <person name="Henrissat B."/>
            <person name="Andreopoulos B."/>
            <person name="Martin F.M."/>
            <person name="Harder C.B."/>
            <person name="Rigling D."/>
            <person name="Ford K.L."/>
            <person name="Foster G.D."/>
            <person name="Pangilinan J."/>
            <person name="Papanicolaou A."/>
            <person name="Barry K."/>
            <person name="LaButti K."/>
            <person name="Viragh M."/>
            <person name="Koriabine M."/>
            <person name="Yan M."/>
            <person name="Riley R."/>
            <person name="Champramary S."/>
            <person name="Plett K.L."/>
            <person name="Tsai I.J."/>
            <person name="Slot J."/>
            <person name="Sipos G."/>
            <person name="Plett J."/>
            <person name="Nagy L.G."/>
            <person name="Grigoriev I.V."/>
        </authorList>
    </citation>
    <scope>NUCLEOTIDE SEQUENCE</scope>
    <source>
        <strain evidence="2">HWK02</strain>
    </source>
</reference>
<evidence type="ECO:0000313" key="3">
    <source>
        <dbReference type="Proteomes" id="UP001175228"/>
    </source>
</evidence>
<dbReference type="Proteomes" id="UP001175228">
    <property type="component" value="Unassembled WGS sequence"/>
</dbReference>
<evidence type="ECO:0000259" key="1">
    <source>
        <dbReference type="Pfam" id="PF17667"/>
    </source>
</evidence>
<dbReference type="Pfam" id="PF17667">
    <property type="entry name" value="Pkinase_fungal"/>
    <property type="match status" value="1"/>
</dbReference>
<gene>
    <name evidence="2" type="ORF">EDD18DRAFT_1162064</name>
</gene>
<organism evidence="2 3">
    <name type="scientific">Armillaria luteobubalina</name>
    <dbReference type="NCBI Taxonomy" id="153913"/>
    <lineage>
        <taxon>Eukaryota</taxon>
        <taxon>Fungi</taxon>
        <taxon>Dikarya</taxon>
        <taxon>Basidiomycota</taxon>
        <taxon>Agaricomycotina</taxon>
        <taxon>Agaricomycetes</taxon>
        <taxon>Agaricomycetidae</taxon>
        <taxon>Agaricales</taxon>
        <taxon>Marasmiineae</taxon>
        <taxon>Physalacriaceae</taxon>
        <taxon>Armillaria</taxon>
    </lineage>
</organism>
<sequence>MEYRDMLVTVSRRCQGLDEIKSLDEFKKVFIDICHHNASAKGKVPHRDLSEGNVIFYRDEEDNAVGLLSDFDNASRVNEQGDLIGSGM</sequence>